<dbReference type="AlphaFoldDB" id="A0A2Z5UXQ5"/>
<dbReference type="InterPro" id="IPR006072">
    <property type="entry name" value="Odorant/phero-bd_Lep"/>
</dbReference>
<dbReference type="InterPro" id="IPR006170">
    <property type="entry name" value="PBP/GOBP"/>
</dbReference>
<proteinExistence type="inferred from homology"/>
<sequence>MWLSKTLVVIAVMCSMSVVVHSSQAVMKDMTKNFIKAYEVCAKEYNLPEAAGAELMNFWKEGYVVTSREAGCAILCLSSKLNLLDPEGTLHRGNTVEFAKQHGSDDAMAHQLVDIVHACEKSVPPNEDNCLMALGISMCFKTEIHKLNWAPNHELMFEELVSDMWNS</sequence>
<evidence type="ECO:0000256" key="3">
    <source>
        <dbReference type="PIRSR" id="PIRSR015604-1"/>
    </source>
</evidence>
<dbReference type="GO" id="GO:0005549">
    <property type="term" value="F:odorant binding"/>
    <property type="evidence" value="ECO:0007669"/>
    <property type="project" value="InterPro"/>
</dbReference>
<keyword evidence="4" id="KW-0732">Signal</keyword>
<feature type="signal peptide" evidence="4">
    <location>
        <begin position="1"/>
        <end position="22"/>
    </location>
</feature>
<feature type="disulfide bond" evidence="3">
    <location>
        <begin position="41"/>
        <end position="76"/>
    </location>
</feature>
<dbReference type="PRINTS" id="PR00484">
    <property type="entry name" value="PBPGOBP"/>
</dbReference>
<reference evidence="5" key="1">
    <citation type="journal article" date="2018" name="PLoS ONE">
        <title>Conservation and lineage-specific rearrangements in the GOBP/PBP gene complex of distantly related ditrysian Lepidoptera.</title>
        <authorList>
            <person name="Yasukochi Y."/>
            <person name="Yang B."/>
            <person name="Fujimoto T."/>
            <person name="Sahara K."/>
            <person name="Matsuo T."/>
            <person name="Ishikawa Y."/>
        </authorList>
    </citation>
    <scope>NUCLEOTIDE SEQUENCE</scope>
</reference>
<feature type="disulfide bond" evidence="3">
    <location>
        <begin position="72"/>
        <end position="130"/>
    </location>
</feature>
<comment type="similarity">
    <text evidence="1">Belongs to the PBP/GOBP family.</text>
</comment>
<evidence type="ECO:0000256" key="4">
    <source>
        <dbReference type="SAM" id="SignalP"/>
    </source>
</evidence>
<feature type="chain" id="PRO_5016436601" evidence="4">
    <location>
        <begin position="23"/>
        <end position="167"/>
    </location>
</feature>
<keyword evidence="2" id="KW-0813">Transport</keyword>
<protein>
    <submittedName>
        <fullName evidence="5">Pheromone binding protein-A</fullName>
    </submittedName>
</protein>
<dbReference type="SUPFAM" id="SSF47565">
    <property type="entry name" value="Insect pheromone/odorant-binding proteins"/>
    <property type="match status" value="1"/>
</dbReference>
<dbReference type="Gene3D" id="1.10.238.20">
    <property type="entry name" value="Pheromone/general odorant binding protein domain"/>
    <property type="match status" value="1"/>
</dbReference>
<feature type="disulfide bond" evidence="3">
    <location>
        <begin position="119"/>
        <end position="139"/>
    </location>
</feature>
<dbReference type="EMBL" id="LC085607">
    <property type="protein sequence ID" value="BBB15979.1"/>
    <property type="molecule type" value="Genomic_DNA"/>
</dbReference>
<evidence type="ECO:0000256" key="2">
    <source>
        <dbReference type="ARBA" id="ARBA00022448"/>
    </source>
</evidence>
<keyword evidence="3" id="KW-1015">Disulfide bond</keyword>
<gene>
    <name evidence="5" type="primary">OnubPBP2-3 fusion</name>
</gene>
<dbReference type="CDD" id="cd23992">
    <property type="entry name" value="PBP_GOBP"/>
    <property type="match status" value="1"/>
</dbReference>
<dbReference type="Pfam" id="PF01395">
    <property type="entry name" value="PBP_GOBP"/>
    <property type="match status" value="1"/>
</dbReference>
<evidence type="ECO:0000313" key="5">
    <source>
        <dbReference type="EMBL" id="BBB15979.1"/>
    </source>
</evidence>
<name>A0A2Z5UXQ5_OSTNU</name>
<accession>A0A2Z5UXQ5</accession>
<organism evidence="5">
    <name type="scientific">Ostrinia nubilalis</name>
    <name type="common">European corn borer</name>
    <name type="synonym">Pyralis nubilalis</name>
    <dbReference type="NCBI Taxonomy" id="29057"/>
    <lineage>
        <taxon>Eukaryota</taxon>
        <taxon>Metazoa</taxon>
        <taxon>Ecdysozoa</taxon>
        <taxon>Arthropoda</taxon>
        <taxon>Hexapoda</taxon>
        <taxon>Insecta</taxon>
        <taxon>Pterygota</taxon>
        <taxon>Neoptera</taxon>
        <taxon>Endopterygota</taxon>
        <taxon>Lepidoptera</taxon>
        <taxon>Glossata</taxon>
        <taxon>Ditrysia</taxon>
        <taxon>Pyraloidea</taxon>
        <taxon>Crambidae</taxon>
        <taxon>Pyraustinae</taxon>
        <taxon>Ostrinia</taxon>
    </lineage>
</organism>
<dbReference type="InterPro" id="IPR036728">
    <property type="entry name" value="PBP_GOBP_sf"/>
</dbReference>
<dbReference type="PIRSF" id="PIRSF015604">
    <property type="entry name" value="Odorant/phero_bd"/>
    <property type="match status" value="1"/>
</dbReference>
<evidence type="ECO:0000256" key="1">
    <source>
        <dbReference type="ARBA" id="ARBA00008098"/>
    </source>
</evidence>
<dbReference type="SMART" id="SM00708">
    <property type="entry name" value="PhBP"/>
    <property type="match status" value="1"/>
</dbReference>